<dbReference type="AlphaFoldDB" id="A0A1H6DBL7"/>
<keyword evidence="7 8" id="KW-0924">Ammonia transport</keyword>
<evidence type="ECO:0000313" key="11">
    <source>
        <dbReference type="EMBL" id="SEG82572.1"/>
    </source>
</evidence>
<feature type="transmembrane region" description="Helical" evidence="8">
    <location>
        <begin position="268"/>
        <end position="289"/>
    </location>
</feature>
<dbReference type="InterPro" id="IPR029020">
    <property type="entry name" value="Ammonium/urea_transptr"/>
</dbReference>
<feature type="transmembrane region" description="Helical" evidence="8">
    <location>
        <begin position="166"/>
        <end position="189"/>
    </location>
</feature>
<gene>
    <name evidence="11" type="ORF">SAMN04488115_12068</name>
</gene>
<evidence type="ECO:0000256" key="2">
    <source>
        <dbReference type="ARBA" id="ARBA00005887"/>
    </source>
</evidence>
<dbReference type="PANTHER" id="PTHR43029">
    <property type="entry name" value="AMMONIUM TRANSPORTER MEP2"/>
    <property type="match status" value="1"/>
</dbReference>
<evidence type="ECO:0000313" key="12">
    <source>
        <dbReference type="Proteomes" id="UP000236743"/>
    </source>
</evidence>
<feature type="signal peptide" evidence="9">
    <location>
        <begin position="1"/>
        <end position="24"/>
    </location>
</feature>
<feature type="transmembrane region" description="Helical" evidence="8">
    <location>
        <begin position="301"/>
        <end position="321"/>
    </location>
</feature>
<dbReference type="RefSeq" id="WP_103875680.1">
    <property type="nucleotide sequence ID" value="NZ_FNUY01000020.1"/>
</dbReference>
<dbReference type="GO" id="GO:0005886">
    <property type="term" value="C:plasma membrane"/>
    <property type="evidence" value="ECO:0007669"/>
    <property type="project" value="UniProtKB-SubCell"/>
</dbReference>
<organism evidence="11 12">
    <name type="scientific">Bosea lathyri</name>
    <dbReference type="NCBI Taxonomy" id="1036778"/>
    <lineage>
        <taxon>Bacteria</taxon>
        <taxon>Pseudomonadati</taxon>
        <taxon>Pseudomonadota</taxon>
        <taxon>Alphaproteobacteria</taxon>
        <taxon>Hyphomicrobiales</taxon>
        <taxon>Boseaceae</taxon>
        <taxon>Bosea</taxon>
    </lineage>
</organism>
<keyword evidence="5 8" id="KW-1133">Transmembrane helix</keyword>
<dbReference type="Pfam" id="PF00909">
    <property type="entry name" value="Ammonium_transp"/>
    <property type="match status" value="1"/>
</dbReference>
<keyword evidence="3 8" id="KW-0813">Transport</keyword>
<comment type="similarity">
    <text evidence="2 8">Belongs to the ammonia transporter channel (TC 1.A.11.2) family.</text>
</comment>
<dbReference type="PANTHER" id="PTHR43029:SF10">
    <property type="entry name" value="AMMONIUM TRANSPORTER MEP2"/>
    <property type="match status" value="1"/>
</dbReference>
<dbReference type="SUPFAM" id="SSF111352">
    <property type="entry name" value="Ammonium transporter"/>
    <property type="match status" value="1"/>
</dbReference>
<dbReference type="Proteomes" id="UP000236743">
    <property type="component" value="Unassembled WGS sequence"/>
</dbReference>
<evidence type="ECO:0000256" key="5">
    <source>
        <dbReference type="ARBA" id="ARBA00022989"/>
    </source>
</evidence>
<evidence type="ECO:0000256" key="8">
    <source>
        <dbReference type="RuleBase" id="RU362002"/>
    </source>
</evidence>
<name>A0A1H6DBL7_9HYPH</name>
<evidence type="ECO:0000256" key="1">
    <source>
        <dbReference type="ARBA" id="ARBA00004141"/>
    </source>
</evidence>
<dbReference type="InterPro" id="IPR018047">
    <property type="entry name" value="Ammonium_transpt_CS"/>
</dbReference>
<keyword evidence="6 8" id="KW-0472">Membrane</keyword>
<dbReference type="Gene3D" id="1.10.3430.10">
    <property type="entry name" value="Ammonium transporter AmtB like domains"/>
    <property type="match status" value="1"/>
</dbReference>
<evidence type="ECO:0000256" key="4">
    <source>
        <dbReference type="ARBA" id="ARBA00022692"/>
    </source>
</evidence>
<evidence type="ECO:0000256" key="9">
    <source>
        <dbReference type="SAM" id="SignalP"/>
    </source>
</evidence>
<accession>A0A1H6DBL7</accession>
<evidence type="ECO:0000256" key="7">
    <source>
        <dbReference type="ARBA" id="ARBA00023177"/>
    </source>
</evidence>
<feature type="transmembrane region" description="Helical" evidence="8">
    <location>
        <begin position="235"/>
        <end position="256"/>
    </location>
</feature>
<comment type="subcellular location">
    <subcellularLocation>
        <location evidence="8">Cell membrane</location>
        <topology evidence="8">Multi-pass membrane protein</topology>
    </subcellularLocation>
    <subcellularLocation>
        <location evidence="1">Membrane</location>
        <topology evidence="1">Multi-pass membrane protein</topology>
    </subcellularLocation>
</comment>
<dbReference type="InterPro" id="IPR024041">
    <property type="entry name" value="NH4_transpt_AmtB-like_dom"/>
</dbReference>
<dbReference type="OrthoDB" id="9814202at2"/>
<proteinExistence type="inferred from homology"/>
<feature type="transmembrane region" description="Helical" evidence="8">
    <location>
        <begin position="436"/>
        <end position="459"/>
    </location>
</feature>
<dbReference type="GO" id="GO:0008519">
    <property type="term" value="F:ammonium channel activity"/>
    <property type="evidence" value="ECO:0007669"/>
    <property type="project" value="InterPro"/>
</dbReference>
<feature type="transmembrane region" description="Helical" evidence="8">
    <location>
        <begin position="359"/>
        <end position="376"/>
    </location>
</feature>
<feature type="transmembrane region" description="Helical" evidence="8">
    <location>
        <begin position="137"/>
        <end position="159"/>
    </location>
</feature>
<evidence type="ECO:0000256" key="3">
    <source>
        <dbReference type="ARBA" id="ARBA00022448"/>
    </source>
</evidence>
<keyword evidence="4 8" id="KW-0812">Transmembrane</keyword>
<dbReference type="PROSITE" id="PS01219">
    <property type="entry name" value="AMMONIUM_TRANSP"/>
    <property type="match status" value="1"/>
</dbReference>
<feature type="transmembrane region" description="Helical" evidence="8">
    <location>
        <begin position="74"/>
        <end position="97"/>
    </location>
</feature>
<dbReference type="InterPro" id="IPR001905">
    <property type="entry name" value="Ammonium_transpt"/>
</dbReference>
<feature type="domain" description="Ammonium transporter AmtB-like" evidence="10">
    <location>
        <begin position="41"/>
        <end position="489"/>
    </location>
</feature>
<feature type="transmembrane region" description="Helical" evidence="8">
    <location>
        <begin position="40"/>
        <end position="62"/>
    </location>
</feature>
<dbReference type="NCBIfam" id="TIGR00836">
    <property type="entry name" value="amt"/>
    <property type="match status" value="1"/>
</dbReference>
<protein>
    <recommendedName>
        <fullName evidence="8">Ammonium transporter</fullName>
    </recommendedName>
</protein>
<sequence length="491" mass="50655">MNFKTLSRAGLVGLALAAAGTALAQAPATPPAPVPNKGDVAFMMSSTILVLLMTIPGLALFYGGLVRSKNMLSVLTQVFAIVCIVSLMWVIFGYSLAFTNGGGLNDFVGGFSKAFLRGVDATTVAATFSNGVVIPEFVYICFQMTFACITPALIVGAFAERMKFSALLLFTVLWVTFIYFPMAHMVWYWGGPDLVGNAAKALAEAPADGKAAAQAALDAVNADAGMLFKWGALDFAGGTVVHINAGIAGLVGCILLGKRIGYGKELMAPHSLTMTLIGGALLWVGWFGFNAGSNLEANGTAALAMINTFVATAAAGVAWLFVEWAVKGKPSMLGMVSGAVAGLVAVTPAAGFAGPMGCIVLGLISGVVCFVFCSTVKNALGYDDSLDVFGIHCIGGIIGALATGILVNGALGGAGIPDYTTKPGELVTAAYEMGPAFMSQLKAVLFTLVFSGVGSLILYKIVDVVVGLRVAPDQEREGLDIAEHGERAYHA</sequence>
<feature type="chain" id="PRO_5009295735" description="Ammonium transporter" evidence="9">
    <location>
        <begin position="25"/>
        <end position="491"/>
    </location>
</feature>
<keyword evidence="9" id="KW-0732">Signal</keyword>
<reference evidence="11 12" key="1">
    <citation type="submission" date="2016-10" db="EMBL/GenBank/DDBJ databases">
        <authorList>
            <person name="de Groot N.N."/>
        </authorList>
    </citation>
    <scope>NUCLEOTIDE SEQUENCE [LARGE SCALE GENOMIC DNA]</scope>
    <source>
        <strain evidence="11 12">DSM 26656</strain>
    </source>
</reference>
<keyword evidence="12" id="KW-1185">Reference proteome</keyword>
<dbReference type="EMBL" id="FNUY01000020">
    <property type="protein sequence ID" value="SEG82572.1"/>
    <property type="molecule type" value="Genomic_DNA"/>
</dbReference>
<feature type="transmembrane region" description="Helical" evidence="8">
    <location>
        <begin position="333"/>
        <end position="353"/>
    </location>
</feature>
<evidence type="ECO:0000256" key="6">
    <source>
        <dbReference type="ARBA" id="ARBA00023136"/>
    </source>
</evidence>
<evidence type="ECO:0000259" key="10">
    <source>
        <dbReference type="Pfam" id="PF00909"/>
    </source>
</evidence>
<feature type="transmembrane region" description="Helical" evidence="8">
    <location>
        <begin position="388"/>
        <end position="416"/>
    </location>
</feature>